<dbReference type="GO" id="GO:0005829">
    <property type="term" value="C:cytosol"/>
    <property type="evidence" value="ECO:0007669"/>
    <property type="project" value="TreeGrafter"/>
</dbReference>
<gene>
    <name evidence="5" type="ORF">C427_4670</name>
</gene>
<dbReference type="STRING" id="1129794.C427_4670"/>
<dbReference type="RefSeq" id="WP_007639696.1">
    <property type="nucleotide sequence ID" value="NC_020514.1"/>
</dbReference>
<evidence type="ECO:0000256" key="3">
    <source>
        <dbReference type="ARBA" id="ARBA00038157"/>
    </source>
</evidence>
<dbReference type="InterPro" id="IPR023210">
    <property type="entry name" value="NADP_OxRdtase_dom"/>
</dbReference>
<dbReference type="InterPro" id="IPR050523">
    <property type="entry name" value="AKR_Detox_Biosynth"/>
</dbReference>
<keyword evidence="2" id="KW-0560">Oxidoreductase</keyword>
<evidence type="ECO:0000256" key="1">
    <source>
        <dbReference type="ARBA" id="ARBA00022857"/>
    </source>
</evidence>
<comment type="similarity">
    <text evidence="3">Belongs to the aldo/keto reductase family. Aldo/keto reductase 2 subfamily.</text>
</comment>
<dbReference type="PATRIC" id="fig|1129794.4.peg.4650"/>
<proteinExistence type="inferred from homology"/>
<evidence type="ECO:0000313" key="5">
    <source>
        <dbReference type="EMBL" id="AGH46769.1"/>
    </source>
</evidence>
<evidence type="ECO:0000256" key="2">
    <source>
        <dbReference type="ARBA" id="ARBA00023002"/>
    </source>
</evidence>
<dbReference type="AlphaFoldDB" id="K7ATF5"/>
<dbReference type="Gene3D" id="3.20.20.100">
    <property type="entry name" value="NADP-dependent oxidoreductase domain"/>
    <property type="match status" value="1"/>
</dbReference>
<accession>K7ATF5</accession>
<organism evidence="5 6">
    <name type="scientific">Paraglaciecola psychrophila 170</name>
    <dbReference type="NCBI Taxonomy" id="1129794"/>
    <lineage>
        <taxon>Bacteria</taxon>
        <taxon>Pseudomonadati</taxon>
        <taxon>Pseudomonadota</taxon>
        <taxon>Gammaproteobacteria</taxon>
        <taxon>Alteromonadales</taxon>
        <taxon>Alteromonadaceae</taxon>
        <taxon>Paraglaciecola</taxon>
    </lineage>
</organism>
<dbReference type="Proteomes" id="UP000011864">
    <property type="component" value="Chromosome"/>
</dbReference>
<dbReference type="CDD" id="cd19092">
    <property type="entry name" value="AKR_BsYcsN_EcYdhF-like"/>
    <property type="match status" value="1"/>
</dbReference>
<dbReference type="PANTHER" id="PTHR43364">
    <property type="entry name" value="NADH-SPECIFIC METHYLGLYOXAL REDUCTASE-RELATED"/>
    <property type="match status" value="1"/>
</dbReference>
<dbReference type="GO" id="GO:0016491">
    <property type="term" value="F:oxidoreductase activity"/>
    <property type="evidence" value="ECO:0007669"/>
    <property type="project" value="UniProtKB-KW"/>
</dbReference>
<evidence type="ECO:0000259" key="4">
    <source>
        <dbReference type="Pfam" id="PF00248"/>
    </source>
</evidence>
<dbReference type="InterPro" id="IPR036812">
    <property type="entry name" value="NAD(P)_OxRdtase_dom_sf"/>
</dbReference>
<feature type="domain" description="NADP-dependent oxidoreductase" evidence="4">
    <location>
        <begin position="17"/>
        <end position="309"/>
    </location>
</feature>
<evidence type="ECO:0000313" key="6">
    <source>
        <dbReference type="Proteomes" id="UP000011864"/>
    </source>
</evidence>
<dbReference type="Pfam" id="PF00248">
    <property type="entry name" value="Aldo_ket_red"/>
    <property type="match status" value="1"/>
</dbReference>
<keyword evidence="6" id="KW-1185">Reference proteome</keyword>
<name>K7ATF5_9ALTE</name>
<sequence>MSLENYPLSKHIQNNSPLAFGCMGLGGEWGADPITKQNIKQAHDVVDAALAAGITLFDHADIYTLGKAEKVFGEVLKQRPELRQQMAIQSKCAIRFDDEFGPKRYDFSADWIVQSVENSLSRLNIEQLDVLMLHRPDPLMEPESVAAAFDQLHSAGKVKHFGVSNMQQQQMAFLQAHLQQPLMVNQVELSLSHLAWLEEGVTSGNSGQPAVNYGAGTIEYCRQTGVQLQSWGSLCQGLYSGKQVANASKAVQQTSQLVAKLAAEYQVSTEAIVLAWVMRHPAHIQPIIGTTNIQRIQACAQATQVTLTRGHWYALWVAARGNELP</sequence>
<dbReference type="KEGG" id="gps:C427_4670"/>
<dbReference type="HOGENOM" id="CLU_023205_8_1_6"/>
<dbReference type="EMBL" id="CP003837">
    <property type="protein sequence ID" value="AGH46769.1"/>
    <property type="molecule type" value="Genomic_DNA"/>
</dbReference>
<dbReference type="SUPFAM" id="SSF51430">
    <property type="entry name" value="NAD(P)-linked oxidoreductase"/>
    <property type="match status" value="1"/>
</dbReference>
<dbReference type="OrthoDB" id="9768793at2"/>
<dbReference type="eggNOG" id="COG4989">
    <property type="taxonomic scope" value="Bacteria"/>
</dbReference>
<reference evidence="5 6" key="1">
    <citation type="journal article" date="2013" name="Genome Announc.">
        <title>Complete Genome Sequence of Glaciecola psychrophila Strain 170T.</title>
        <authorList>
            <person name="Yin J."/>
            <person name="Chen J."/>
            <person name="Liu G."/>
            <person name="Yu Y."/>
            <person name="Song L."/>
            <person name="Wang X."/>
            <person name="Qu X."/>
        </authorList>
    </citation>
    <scope>NUCLEOTIDE SEQUENCE [LARGE SCALE GENOMIC DNA]</scope>
    <source>
        <strain evidence="5 6">170</strain>
    </source>
</reference>
<protein>
    <submittedName>
        <fullName evidence="5">Aldo/keto reductase</fullName>
    </submittedName>
</protein>
<dbReference type="FunFam" id="3.20.20.100:FF:000008">
    <property type="entry name" value="Aldo/keto reductase family oxidoreductase"/>
    <property type="match status" value="1"/>
</dbReference>
<keyword evidence="1" id="KW-0521">NADP</keyword>
<dbReference type="PANTHER" id="PTHR43364:SF1">
    <property type="entry name" value="OXIDOREDUCTASE YDHF"/>
    <property type="match status" value="1"/>
</dbReference>